<dbReference type="GO" id="GO:0031593">
    <property type="term" value="F:polyubiquitin modification-dependent protein binding"/>
    <property type="evidence" value="ECO:0007669"/>
    <property type="project" value="TreeGrafter"/>
</dbReference>
<feature type="compositionally biased region" description="Low complexity" evidence="1">
    <location>
        <begin position="308"/>
        <end position="330"/>
    </location>
</feature>
<accession>A0AAX6MA91</accession>
<dbReference type="InterPro" id="IPR015940">
    <property type="entry name" value="UBA"/>
</dbReference>
<gene>
    <name evidence="4" type="ORF">Daesc_009648</name>
</gene>
<name>A0AAX6MA91_9PEZI</name>
<dbReference type="SUPFAM" id="SSF54236">
    <property type="entry name" value="Ubiquitin-like"/>
    <property type="match status" value="1"/>
</dbReference>
<dbReference type="InterPro" id="IPR009060">
    <property type="entry name" value="UBA-like_sf"/>
</dbReference>
<dbReference type="Pfam" id="PF00627">
    <property type="entry name" value="UBA"/>
    <property type="match status" value="1"/>
</dbReference>
<dbReference type="EMBL" id="JBANMG010000009">
    <property type="protein sequence ID" value="KAK6949565.1"/>
    <property type="molecule type" value="Genomic_DNA"/>
</dbReference>
<evidence type="ECO:0000259" key="2">
    <source>
        <dbReference type="PROSITE" id="PS50030"/>
    </source>
</evidence>
<feature type="compositionally biased region" description="Low complexity" evidence="1">
    <location>
        <begin position="253"/>
        <end position="271"/>
    </location>
</feature>
<comment type="caution">
    <text evidence="4">The sequence shown here is derived from an EMBL/GenBank/DDBJ whole genome shotgun (WGS) entry which is preliminary data.</text>
</comment>
<evidence type="ECO:0000313" key="4">
    <source>
        <dbReference type="EMBL" id="KAK6949565.1"/>
    </source>
</evidence>
<dbReference type="Pfam" id="PF00240">
    <property type="entry name" value="ubiquitin"/>
    <property type="match status" value="1"/>
</dbReference>
<dbReference type="SMART" id="SM00213">
    <property type="entry name" value="UBQ"/>
    <property type="match status" value="1"/>
</dbReference>
<dbReference type="FunFam" id="1.10.8.10:FF:000024">
    <property type="entry name" value="Ubiquitin domain-containing protein DSK2"/>
    <property type="match status" value="1"/>
</dbReference>
<dbReference type="PROSITE" id="PS50030">
    <property type="entry name" value="UBA"/>
    <property type="match status" value="1"/>
</dbReference>
<feature type="region of interest" description="Disordered" evidence="1">
    <location>
        <begin position="86"/>
        <end position="121"/>
    </location>
</feature>
<dbReference type="InterPro" id="IPR029071">
    <property type="entry name" value="Ubiquitin-like_domsf"/>
</dbReference>
<feature type="compositionally biased region" description="Polar residues" evidence="1">
    <location>
        <begin position="331"/>
        <end position="343"/>
    </location>
</feature>
<dbReference type="GO" id="GO:0006511">
    <property type="term" value="P:ubiquitin-dependent protein catabolic process"/>
    <property type="evidence" value="ECO:0007669"/>
    <property type="project" value="TreeGrafter"/>
</dbReference>
<dbReference type="PROSITE" id="PS50053">
    <property type="entry name" value="UBIQUITIN_2"/>
    <property type="match status" value="1"/>
</dbReference>
<dbReference type="PANTHER" id="PTHR10677:SF3">
    <property type="entry name" value="FI07626P-RELATED"/>
    <property type="match status" value="1"/>
</dbReference>
<dbReference type="CDD" id="cd16106">
    <property type="entry name" value="Ubl_Dsk2p_like"/>
    <property type="match status" value="1"/>
</dbReference>
<feature type="compositionally biased region" description="Low complexity" evidence="1">
    <location>
        <begin position="86"/>
        <end position="107"/>
    </location>
</feature>
<sequence length="459" mass="47470">MAEPTEGSSDPQITFKVKTSGDKQHTITMAETATVSDLKNKLAGAEFEDIPIDRQRLIYSGRVMKNEEPLSTYKIKNGNTVHLVKSAASNPTPAPASSTTSSSTPTAPQIPTNMAAGTANNPLAGLTGARYAGLTNLPSADMFGPDGGMVGSMMDEEQLANMLSNPNVAQQMNEMMNNDAFIDMMIQSNPMLRNNPNAREIVRSPLFRHMMTNPEALRGAARLQRAMGGRQAAQNAFPMPGVTDTTPGNIPPGSASDNNNGNATSNQNAGGQYNPFDPSTWSNIQVPGAGGAAANPFGAFFNPFAPAHPVQGATNPGATPATGGTQTEGANSNASRGQGTGTENPSSPPPNPFASLFGGAAGFPGAGAGAAPGAGAGASPFGQLPPVSPELLQQMAQVLGMGSPSGSPAPPDNRPPEERYAEQLRQLNDMGFYDFDRNVAALRRSGGSVQGAIEHLLNP</sequence>
<dbReference type="GO" id="GO:0005829">
    <property type="term" value="C:cytosol"/>
    <property type="evidence" value="ECO:0007669"/>
    <property type="project" value="TreeGrafter"/>
</dbReference>
<protein>
    <recommendedName>
        <fullName evidence="6">Deubiquitination-protection protein dph1</fullName>
    </recommendedName>
</protein>
<reference evidence="4 5" key="1">
    <citation type="journal article" date="2024" name="Front Chem Biol">
        <title>Unveiling the potential of Daldinia eschscholtzii MFLUCC 19-0629 through bioactivity and bioinformatics studies for enhanced sustainable agriculture production.</title>
        <authorList>
            <person name="Brooks S."/>
            <person name="Weaver J.A."/>
            <person name="Klomchit A."/>
            <person name="Alharthi S.A."/>
            <person name="Onlamun T."/>
            <person name="Nurani R."/>
            <person name="Vong T.K."/>
            <person name="Alberti F."/>
            <person name="Greco C."/>
        </authorList>
    </citation>
    <scope>NUCLEOTIDE SEQUENCE [LARGE SCALE GENOMIC DNA]</scope>
    <source>
        <strain evidence="4">MFLUCC 19-0629</strain>
    </source>
</reference>
<evidence type="ECO:0000259" key="3">
    <source>
        <dbReference type="PROSITE" id="PS50053"/>
    </source>
</evidence>
<dbReference type="InterPro" id="IPR015496">
    <property type="entry name" value="Ubiquilin"/>
</dbReference>
<dbReference type="CDD" id="cd14324">
    <property type="entry name" value="UBA_Dsk2p_like"/>
    <property type="match status" value="1"/>
</dbReference>
<feature type="domain" description="UBA" evidence="2">
    <location>
        <begin position="415"/>
        <end position="459"/>
    </location>
</feature>
<dbReference type="SUPFAM" id="SSF46934">
    <property type="entry name" value="UBA-like"/>
    <property type="match status" value="1"/>
</dbReference>
<proteinExistence type="predicted"/>
<feature type="region of interest" description="Disordered" evidence="1">
    <location>
        <begin position="227"/>
        <end position="284"/>
    </location>
</feature>
<dbReference type="Gene3D" id="3.10.20.90">
    <property type="entry name" value="Phosphatidylinositol 3-kinase Catalytic Subunit, Chain A, domain 1"/>
    <property type="match status" value="1"/>
</dbReference>
<organism evidence="4 5">
    <name type="scientific">Daldinia eschscholtzii</name>
    <dbReference type="NCBI Taxonomy" id="292717"/>
    <lineage>
        <taxon>Eukaryota</taxon>
        <taxon>Fungi</taxon>
        <taxon>Dikarya</taxon>
        <taxon>Ascomycota</taxon>
        <taxon>Pezizomycotina</taxon>
        <taxon>Sordariomycetes</taxon>
        <taxon>Xylariomycetidae</taxon>
        <taxon>Xylariales</taxon>
        <taxon>Hypoxylaceae</taxon>
        <taxon>Daldinia</taxon>
    </lineage>
</organism>
<dbReference type="InterPro" id="IPR000626">
    <property type="entry name" value="Ubiquitin-like_dom"/>
</dbReference>
<evidence type="ECO:0000313" key="5">
    <source>
        <dbReference type="Proteomes" id="UP001369815"/>
    </source>
</evidence>
<dbReference type="Gene3D" id="1.10.8.10">
    <property type="entry name" value="DNA helicase RuvA subunit, C-terminal domain"/>
    <property type="match status" value="1"/>
</dbReference>
<keyword evidence="5" id="KW-1185">Reference proteome</keyword>
<dbReference type="SMART" id="SM00165">
    <property type="entry name" value="UBA"/>
    <property type="match status" value="1"/>
</dbReference>
<evidence type="ECO:0008006" key="6">
    <source>
        <dbReference type="Google" id="ProtNLM"/>
    </source>
</evidence>
<dbReference type="PANTHER" id="PTHR10677">
    <property type="entry name" value="UBIQUILIN"/>
    <property type="match status" value="1"/>
</dbReference>
<evidence type="ECO:0000256" key="1">
    <source>
        <dbReference type="SAM" id="MobiDB-lite"/>
    </source>
</evidence>
<dbReference type="AlphaFoldDB" id="A0AAX6MA91"/>
<feature type="domain" description="Ubiquitin-like" evidence="3">
    <location>
        <begin position="13"/>
        <end position="90"/>
    </location>
</feature>
<feature type="region of interest" description="Disordered" evidence="1">
    <location>
        <begin position="308"/>
        <end position="359"/>
    </location>
</feature>
<dbReference type="Proteomes" id="UP001369815">
    <property type="component" value="Unassembled WGS sequence"/>
</dbReference>